<evidence type="ECO:0000313" key="2">
    <source>
        <dbReference type="EMBL" id="SEA09508.1"/>
    </source>
</evidence>
<keyword evidence="1" id="KW-1133">Transmembrane helix</keyword>
<reference evidence="2 3" key="1">
    <citation type="submission" date="2016-10" db="EMBL/GenBank/DDBJ databases">
        <authorList>
            <person name="de Groot N.N."/>
        </authorList>
    </citation>
    <scope>NUCLEOTIDE SEQUENCE [LARGE SCALE GENOMIC DNA]</scope>
    <source>
        <strain evidence="2 3">DSM 2872</strain>
    </source>
</reference>
<dbReference type="EMBL" id="FNQG01000008">
    <property type="protein sequence ID" value="SEA09508.1"/>
    <property type="molecule type" value="Genomic_DNA"/>
</dbReference>
<name>A0A1H3YF14_SELRU</name>
<protein>
    <submittedName>
        <fullName evidence="2">Uncharacterized protein</fullName>
    </submittedName>
</protein>
<evidence type="ECO:0000256" key="1">
    <source>
        <dbReference type="SAM" id="Phobius"/>
    </source>
</evidence>
<sequence length="135" mass="15921">MKKDIRRGYNWYQKIRDVLRNIYSETIRIENCQIDKIEYHGDRIRVGGYITVPVDKTNKLFMKDTFVYYLFELINVTGFILTSKYIFSHFMITKTNNQVIVKADSGLKIIAGDIRLDGITATWCKKLDNTAYNYI</sequence>
<gene>
    <name evidence="2" type="ORF">SAMN05660648_01907</name>
</gene>
<proteinExistence type="predicted"/>
<dbReference type="AlphaFoldDB" id="A0A1H3YF14"/>
<feature type="transmembrane region" description="Helical" evidence="1">
    <location>
        <begin position="66"/>
        <end position="87"/>
    </location>
</feature>
<keyword evidence="1" id="KW-0812">Transmembrane</keyword>
<dbReference type="RefSeq" id="WP_074672348.1">
    <property type="nucleotide sequence ID" value="NZ_FNQG01000008.1"/>
</dbReference>
<accession>A0A1H3YF14</accession>
<evidence type="ECO:0000313" key="3">
    <source>
        <dbReference type="Proteomes" id="UP000183469"/>
    </source>
</evidence>
<keyword evidence="1" id="KW-0472">Membrane</keyword>
<dbReference type="Proteomes" id="UP000183469">
    <property type="component" value="Unassembled WGS sequence"/>
</dbReference>
<dbReference type="OrthoDB" id="1667080at2"/>
<organism evidence="2 3">
    <name type="scientific">Selenomonas ruminantium</name>
    <dbReference type="NCBI Taxonomy" id="971"/>
    <lineage>
        <taxon>Bacteria</taxon>
        <taxon>Bacillati</taxon>
        <taxon>Bacillota</taxon>
        <taxon>Negativicutes</taxon>
        <taxon>Selenomonadales</taxon>
        <taxon>Selenomonadaceae</taxon>
        <taxon>Selenomonas</taxon>
    </lineage>
</organism>